<sequence length="152" mass="16679">MSTQAIAGAAAGAALLGGGGTLAAYAAGAFNKDDYFNKAKRGLTDKEYIADQEDNMKKWLIQKDKEIDYKKNLKDNISSMTGVVGSTAPESTKVDKLQGDTPPTEQEAKEIYDYTKAWCESKKNAVYNDADGQNKQEFERFKKVCFVTKIAV</sequence>
<feature type="chain" id="PRO_5019803084" evidence="2">
    <location>
        <begin position="27"/>
        <end position="152"/>
    </location>
</feature>
<proteinExistence type="predicted"/>
<evidence type="ECO:0000256" key="1">
    <source>
        <dbReference type="SAM" id="MobiDB-lite"/>
    </source>
</evidence>
<feature type="region of interest" description="Disordered" evidence="1">
    <location>
        <begin position="80"/>
        <end position="106"/>
    </location>
</feature>
<dbReference type="EMBL" id="BIMN01000002">
    <property type="protein sequence ID" value="GCE63569.1"/>
    <property type="molecule type" value="Genomic_DNA"/>
</dbReference>
<dbReference type="AlphaFoldDB" id="A0A478FSW7"/>
<dbReference type="Proteomes" id="UP000324831">
    <property type="component" value="Unassembled WGS sequence"/>
</dbReference>
<accession>A0A478FSW7</accession>
<comment type="caution">
    <text evidence="3">The sequence shown here is derived from an EMBL/GenBank/DDBJ whole genome shotgun (WGS) entry which is preliminary data.</text>
</comment>
<reference evidence="3 4" key="1">
    <citation type="submission" date="2019-01" db="EMBL/GenBank/DDBJ databases">
        <title>Draft genome sequences of Candidatus Mycoplasma haemohominis SWG34-3 identified from a patient with pyrexia, anemia and liver dysfunction.</title>
        <authorList>
            <person name="Sekizuka T."/>
            <person name="Hattori N."/>
            <person name="Katano H."/>
            <person name="Takuma T."/>
            <person name="Ito T."/>
            <person name="Arai N."/>
            <person name="Yanai R."/>
            <person name="Ishii S."/>
            <person name="Miura Y."/>
            <person name="Tokunaga T."/>
            <person name="Watanabe H."/>
            <person name="Nomura N."/>
            <person name="Eguchi J."/>
            <person name="Arai T."/>
            <person name="Hasegawa H."/>
            <person name="Nakamaki T."/>
            <person name="Wakita T."/>
            <person name="Niki Y."/>
            <person name="Kuroda M."/>
        </authorList>
    </citation>
    <scope>NUCLEOTIDE SEQUENCE [LARGE SCALE GENOMIC DNA]</scope>
    <source>
        <strain evidence="3">SWG34-3</strain>
    </source>
</reference>
<evidence type="ECO:0000256" key="2">
    <source>
        <dbReference type="SAM" id="SignalP"/>
    </source>
</evidence>
<protein>
    <submittedName>
        <fullName evidence="3">Uncharacterized protein</fullName>
    </submittedName>
</protein>
<gene>
    <name evidence="3" type="ORF">MHSWG343_05660</name>
</gene>
<name>A0A478FSW7_9MOLU</name>
<evidence type="ECO:0000313" key="4">
    <source>
        <dbReference type="Proteomes" id="UP000324831"/>
    </source>
</evidence>
<evidence type="ECO:0000313" key="3">
    <source>
        <dbReference type="EMBL" id="GCE63569.1"/>
    </source>
</evidence>
<organism evidence="3 4">
    <name type="scientific">Candidatus Mycoplasma haematohominis</name>
    <dbReference type="NCBI Taxonomy" id="1494318"/>
    <lineage>
        <taxon>Bacteria</taxon>
        <taxon>Bacillati</taxon>
        <taxon>Mycoplasmatota</taxon>
        <taxon>Mollicutes</taxon>
        <taxon>Mycoplasmataceae</taxon>
        <taxon>Mycoplasma</taxon>
    </lineage>
</organism>
<keyword evidence="2" id="KW-0732">Signal</keyword>
<feature type="signal peptide" evidence="2">
    <location>
        <begin position="1"/>
        <end position="26"/>
    </location>
</feature>